<sequence>MHILGFLLAFITAITLSNAQCYFEPKKEKSRKGCLKDGKMYAIDASWYTKECLLCHCTHKHITCCNVAITPAVYDKLHCNSIFYSETCSYKLVEKINPFMHCDAESWMV</sequence>
<dbReference type="InterPro" id="IPR008735">
    <property type="entry name" value="PSP94"/>
</dbReference>
<evidence type="ECO:0000256" key="5">
    <source>
        <dbReference type="SAM" id="SignalP"/>
    </source>
</evidence>
<keyword evidence="5" id="KW-0732">Signal</keyword>
<dbReference type="InParanoid" id="A0A1U7QZU5"/>
<evidence type="ECO:0000256" key="4">
    <source>
        <dbReference type="ARBA" id="ARBA00023157"/>
    </source>
</evidence>
<evidence type="ECO:0000313" key="6">
    <source>
        <dbReference type="Proteomes" id="UP000189705"/>
    </source>
</evidence>
<dbReference type="PANTHER" id="PTHR10500:SF7">
    <property type="entry name" value="BETA-MICROSEMINOPROTEIN"/>
    <property type="match status" value="1"/>
</dbReference>
<dbReference type="SUPFAM" id="SSF57603">
    <property type="entry name" value="FnI-like domain"/>
    <property type="match status" value="1"/>
</dbReference>
<dbReference type="RefSeq" id="XP_006014891.2">
    <property type="nucleotide sequence ID" value="XM_006014829.3"/>
</dbReference>
<protein>
    <submittedName>
        <fullName evidence="7">Beta-microseminoprotein</fullName>
    </submittedName>
</protein>
<name>A0A1U7QZU5_ALLSI</name>
<feature type="signal peptide" evidence="5">
    <location>
        <begin position="1"/>
        <end position="19"/>
    </location>
</feature>
<dbReference type="Proteomes" id="UP000189705">
    <property type="component" value="Unplaced"/>
</dbReference>
<proteinExistence type="inferred from homology"/>
<dbReference type="PANTHER" id="PTHR10500">
    <property type="entry name" value="BETA-MICROSEMINOPROTEIN"/>
    <property type="match status" value="1"/>
</dbReference>
<evidence type="ECO:0000256" key="3">
    <source>
        <dbReference type="ARBA" id="ARBA00022525"/>
    </source>
</evidence>
<keyword evidence="4" id="KW-1015">Disulfide bond</keyword>
<comment type="subcellular location">
    <subcellularLocation>
        <location evidence="1">Secreted</location>
    </subcellularLocation>
</comment>
<gene>
    <name evidence="7" type="primary">LOC102371086</name>
</gene>
<evidence type="ECO:0000256" key="2">
    <source>
        <dbReference type="ARBA" id="ARBA00010352"/>
    </source>
</evidence>
<organism evidence="6 7">
    <name type="scientific">Alligator sinensis</name>
    <name type="common">Chinese alligator</name>
    <dbReference type="NCBI Taxonomy" id="38654"/>
    <lineage>
        <taxon>Eukaryota</taxon>
        <taxon>Metazoa</taxon>
        <taxon>Chordata</taxon>
        <taxon>Craniata</taxon>
        <taxon>Vertebrata</taxon>
        <taxon>Euteleostomi</taxon>
        <taxon>Archelosauria</taxon>
        <taxon>Archosauria</taxon>
        <taxon>Crocodylia</taxon>
        <taxon>Alligatoridae</taxon>
        <taxon>Alligatorinae</taxon>
        <taxon>Alligator</taxon>
    </lineage>
</organism>
<dbReference type="Pfam" id="PF05825">
    <property type="entry name" value="PSP94"/>
    <property type="match status" value="1"/>
</dbReference>
<dbReference type="GO" id="GO:0005576">
    <property type="term" value="C:extracellular region"/>
    <property type="evidence" value="ECO:0007669"/>
    <property type="project" value="UniProtKB-SubCell"/>
</dbReference>
<accession>A0A1U7QZU5</accession>
<comment type="similarity">
    <text evidence="2">Belongs to the beta-microseminoprotein family.</text>
</comment>
<dbReference type="Gene3D" id="2.10.70.10">
    <property type="entry name" value="Complement Module, domain 1"/>
    <property type="match status" value="1"/>
</dbReference>
<dbReference type="Gene3D" id="2.20.25.590">
    <property type="match status" value="1"/>
</dbReference>
<keyword evidence="3" id="KW-0964">Secreted</keyword>
<dbReference type="GeneID" id="102371086"/>
<keyword evidence="6" id="KW-1185">Reference proteome</keyword>
<dbReference type="KEGG" id="asn:102371086"/>
<dbReference type="AlphaFoldDB" id="A0A1U7QZU5"/>
<evidence type="ECO:0000313" key="7">
    <source>
        <dbReference type="RefSeq" id="XP_006014891.2"/>
    </source>
</evidence>
<reference evidence="7" key="1">
    <citation type="submission" date="2025-08" db="UniProtKB">
        <authorList>
            <consortium name="RefSeq"/>
        </authorList>
    </citation>
    <scope>IDENTIFICATION</scope>
</reference>
<evidence type="ECO:0000256" key="1">
    <source>
        <dbReference type="ARBA" id="ARBA00004613"/>
    </source>
</evidence>
<feature type="chain" id="PRO_5010560674" evidence="5">
    <location>
        <begin position="20"/>
        <end position="109"/>
    </location>
</feature>